<gene>
    <name evidence="2" type="ORF">FIBSPDRAFT_898174</name>
</gene>
<keyword evidence="3" id="KW-1185">Reference proteome</keyword>
<protein>
    <submittedName>
        <fullName evidence="2">Uncharacterized protein</fullName>
    </submittedName>
</protein>
<evidence type="ECO:0000313" key="3">
    <source>
        <dbReference type="Proteomes" id="UP000076532"/>
    </source>
</evidence>
<name>A0A166B9D5_9AGAM</name>
<organism evidence="2 3">
    <name type="scientific">Athelia psychrophila</name>
    <dbReference type="NCBI Taxonomy" id="1759441"/>
    <lineage>
        <taxon>Eukaryota</taxon>
        <taxon>Fungi</taxon>
        <taxon>Dikarya</taxon>
        <taxon>Basidiomycota</taxon>
        <taxon>Agaricomycotina</taxon>
        <taxon>Agaricomycetes</taxon>
        <taxon>Agaricomycetidae</taxon>
        <taxon>Atheliales</taxon>
        <taxon>Atheliaceae</taxon>
        <taxon>Athelia</taxon>
    </lineage>
</organism>
<accession>A0A166B9D5</accession>
<proteinExistence type="predicted"/>
<dbReference type="AlphaFoldDB" id="A0A166B9D5"/>
<dbReference type="EMBL" id="KV417647">
    <property type="protein sequence ID" value="KZP12412.1"/>
    <property type="molecule type" value="Genomic_DNA"/>
</dbReference>
<feature type="compositionally biased region" description="Acidic residues" evidence="1">
    <location>
        <begin position="58"/>
        <end position="77"/>
    </location>
</feature>
<reference evidence="2 3" key="1">
    <citation type="journal article" date="2016" name="Mol. Biol. Evol.">
        <title>Comparative Genomics of Early-Diverging Mushroom-Forming Fungi Provides Insights into the Origins of Lignocellulose Decay Capabilities.</title>
        <authorList>
            <person name="Nagy L.G."/>
            <person name="Riley R."/>
            <person name="Tritt A."/>
            <person name="Adam C."/>
            <person name="Daum C."/>
            <person name="Floudas D."/>
            <person name="Sun H."/>
            <person name="Yadav J.S."/>
            <person name="Pangilinan J."/>
            <person name="Larsson K.H."/>
            <person name="Matsuura K."/>
            <person name="Barry K."/>
            <person name="Labutti K."/>
            <person name="Kuo R."/>
            <person name="Ohm R.A."/>
            <person name="Bhattacharya S.S."/>
            <person name="Shirouzu T."/>
            <person name="Yoshinaga Y."/>
            <person name="Martin F.M."/>
            <person name="Grigoriev I.V."/>
            <person name="Hibbett D.S."/>
        </authorList>
    </citation>
    <scope>NUCLEOTIDE SEQUENCE [LARGE SCALE GENOMIC DNA]</scope>
    <source>
        <strain evidence="2 3">CBS 109695</strain>
    </source>
</reference>
<feature type="region of interest" description="Disordered" evidence="1">
    <location>
        <begin position="1"/>
        <end position="86"/>
    </location>
</feature>
<feature type="compositionally biased region" description="Basic and acidic residues" evidence="1">
    <location>
        <begin position="1"/>
        <end position="13"/>
    </location>
</feature>
<dbReference type="Proteomes" id="UP000076532">
    <property type="component" value="Unassembled WGS sequence"/>
</dbReference>
<feature type="compositionally biased region" description="Acidic residues" evidence="1">
    <location>
        <begin position="18"/>
        <end position="39"/>
    </location>
</feature>
<feature type="region of interest" description="Disordered" evidence="1">
    <location>
        <begin position="123"/>
        <end position="161"/>
    </location>
</feature>
<evidence type="ECO:0000256" key="1">
    <source>
        <dbReference type="SAM" id="MobiDB-lite"/>
    </source>
</evidence>
<evidence type="ECO:0000313" key="2">
    <source>
        <dbReference type="EMBL" id="KZP12412.1"/>
    </source>
</evidence>
<feature type="compositionally biased region" description="Basic and acidic residues" evidence="1">
    <location>
        <begin position="138"/>
        <end position="161"/>
    </location>
</feature>
<sequence length="237" mass="25721">MAPEQKLEPRFRPPDAVLADDDADLDDADDDDDFDDVDDDRVGEKDDANLNPDADPPSNDEDDDGADVPEDDADDDYAQLAALDPDVNPLDADVRAAHAAPQLLALAQQQADEAHADQQLLASAPQGKGGTASDEEEERQKGRAGGRLEAEDRVQARDQKREEQVHDLEEIAKLLHLQQGLHLLVQKARAHVRHQLVAVSDVMQIATPQGSTPTPHHAAWNFCTAVKNGNSNSENSS</sequence>